<dbReference type="Proteomes" id="UP000050164">
    <property type="component" value="Unassembled WGS sequence"/>
</dbReference>
<name>A0A655A8M2_MYCTX</name>
<evidence type="ECO:0000313" key="2">
    <source>
        <dbReference type="EMBL" id="CKS55880.1"/>
    </source>
</evidence>
<dbReference type="Proteomes" id="UP000049023">
    <property type="component" value="Unassembled WGS sequence"/>
</dbReference>
<accession>A0A655A8M2</accession>
<dbReference type="EMBL" id="CNFU01000234">
    <property type="protein sequence ID" value="CKR47603.1"/>
    <property type="molecule type" value="Genomic_DNA"/>
</dbReference>
<organism evidence="2 4">
    <name type="scientific">Mycobacterium tuberculosis</name>
    <dbReference type="NCBI Taxonomy" id="1773"/>
    <lineage>
        <taxon>Bacteria</taxon>
        <taxon>Bacillati</taxon>
        <taxon>Actinomycetota</taxon>
        <taxon>Actinomycetes</taxon>
        <taxon>Mycobacteriales</taxon>
        <taxon>Mycobacteriaceae</taxon>
        <taxon>Mycobacterium</taxon>
        <taxon>Mycobacterium tuberculosis complex</taxon>
    </lineage>
</organism>
<evidence type="ECO:0000313" key="1">
    <source>
        <dbReference type="EMBL" id="CKR47603.1"/>
    </source>
</evidence>
<reference evidence="3 4" key="1">
    <citation type="submission" date="2015-03" db="EMBL/GenBank/DDBJ databases">
        <authorList>
            <consortium name="Pathogen Informatics"/>
        </authorList>
    </citation>
    <scope>NUCLEOTIDE SEQUENCE [LARGE SCALE GENOMIC DNA]</scope>
    <source>
        <strain evidence="2 4">Bir 185</strain>
        <strain evidence="1 3">Bir 187</strain>
    </source>
</reference>
<evidence type="ECO:0000313" key="3">
    <source>
        <dbReference type="Proteomes" id="UP000049023"/>
    </source>
</evidence>
<proteinExistence type="predicted"/>
<sequence length="244" mass="27127">MRHVDAEAIHAAVQPEAQCFLEVVKDFRVVPVQVRLFGVEKVQVPLARVAVRFAHSGPGRPAEHRLPVVRRQRPVGAPPVAKEIAIPRRATREVSQRGLKPWVRRTGVVGHHVRGDFDALPVCRSDQPFERRHPAEEWVDVAGIGDVVSVVCHRRDGDRVDPDRVDTELLQVVKPARQPVQVAHPVAVAVGERSGIDLVEHGSRPPRLAHRIWLRSTSAGARRAGAHWIRSLVLVHQNGELTSE</sequence>
<gene>
    <name evidence="2" type="ORF">ERS027659_03268</name>
    <name evidence="1" type="ORF">ERS027661_01414</name>
</gene>
<dbReference type="EMBL" id="CNFT01000917">
    <property type="protein sequence ID" value="CKS55880.1"/>
    <property type="molecule type" value="Genomic_DNA"/>
</dbReference>
<dbReference type="AlphaFoldDB" id="A0A655A8M2"/>
<protein>
    <submittedName>
        <fullName evidence="2">Uncharacterized protein</fullName>
    </submittedName>
</protein>
<evidence type="ECO:0000313" key="4">
    <source>
        <dbReference type="Proteomes" id="UP000050164"/>
    </source>
</evidence>